<keyword evidence="5" id="KW-1185">Reference proteome</keyword>
<dbReference type="InterPro" id="IPR009100">
    <property type="entry name" value="AcylCoA_DH/oxidase_NM_dom_sf"/>
</dbReference>
<comment type="cofactor">
    <cofactor evidence="1">
        <name>FAD</name>
        <dbReference type="ChEBI" id="CHEBI:57692"/>
    </cofactor>
</comment>
<name>A0ABD0YE01_9HEMI</name>
<dbReference type="SUPFAM" id="SSF56645">
    <property type="entry name" value="Acyl-CoA dehydrogenase NM domain-like"/>
    <property type="match status" value="1"/>
</dbReference>
<dbReference type="Gene3D" id="2.40.110.10">
    <property type="entry name" value="Butyryl-CoA Dehydrogenase, subunit A, domain 2"/>
    <property type="match status" value="1"/>
</dbReference>
<reference evidence="4 5" key="1">
    <citation type="submission" date="2024-07" db="EMBL/GenBank/DDBJ databases">
        <title>Chromosome-level genome assembly of the water stick insect Ranatra chinensis (Heteroptera: Nepidae).</title>
        <authorList>
            <person name="Liu X."/>
        </authorList>
    </citation>
    <scope>NUCLEOTIDE SEQUENCE [LARGE SCALE GENOMIC DNA]</scope>
    <source>
        <strain evidence="4">Cailab_2021Rc</strain>
        <tissue evidence="4">Muscle</tissue>
    </source>
</reference>
<dbReference type="AlphaFoldDB" id="A0ABD0YE01"/>
<evidence type="ECO:0000256" key="2">
    <source>
        <dbReference type="ARBA" id="ARBA00022630"/>
    </source>
</evidence>
<keyword evidence="3" id="KW-0274">FAD</keyword>
<evidence type="ECO:0000256" key="3">
    <source>
        <dbReference type="ARBA" id="ARBA00022827"/>
    </source>
</evidence>
<evidence type="ECO:0000313" key="4">
    <source>
        <dbReference type="EMBL" id="KAL1129530.1"/>
    </source>
</evidence>
<sequence length="192" mass="21208">MASKRRNMLLMRSSPKLNVIRGYSANDISATVGPMSISRADTREKKPSFTKNLFLGKFDTDMLTFPESLDSEKLAAVKKNAMILKNIMNTESSAIDKSRQIIREVYGMTSSGVYTADGLKAIECVQLFESISSNPSVSLLLEQHYSVILKTIKKYGNPAMKTMYYSRLLSGECFAACALAEEIAGFDPTLCS</sequence>
<organism evidence="4 5">
    <name type="scientific">Ranatra chinensis</name>
    <dbReference type="NCBI Taxonomy" id="642074"/>
    <lineage>
        <taxon>Eukaryota</taxon>
        <taxon>Metazoa</taxon>
        <taxon>Ecdysozoa</taxon>
        <taxon>Arthropoda</taxon>
        <taxon>Hexapoda</taxon>
        <taxon>Insecta</taxon>
        <taxon>Pterygota</taxon>
        <taxon>Neoptera</taxon>
        <taxon>Paraneoptera</taxon>
        <taxon>Hemiptera</taxon>
        <taxon>Heteroptera</taxon>
        <taxon>Panheteroptera</taxon>
        <taxon>Nepomorpha</taxon>
        <taxon>Nepidae</taxon>
        <taxon>Ranatrinae</taxon>
        <taxon>Ranatra</taxon>
    </lineage>
</organism>
<gene>
    <name evidence="4" type="ORF">AAG570_012475</name>
</gene>
<dbReference type="Gene3D" id="1.10.540.10">
    <property type="entry name" value="Acyl-CoA dehydrogenase/oxidase, N-terminal domain"/>
    <property type="match status" value="1"/>
</dbReference>
<protein>
    <submittedName>
        <fullName evidence="4">Uncharacterized protein</fullName>
    </submittedName>
</protein>
<comment type="caution">
    <text evidence="4">The sequence shown here is derived from an EMBL/GenBank/DDBJ whole genome shotgun (WGS) entry which is preliminary data.</text>
</comment>
<evidence type="ECO:0000256" key="1">
    <source>
        <dbReference type="ARBA" id="ARBA00001974"/>
    </source>
</evidence>
<proteinExistence type="predicted"/>
<accession>A0ABD0YE01</accession>
<evidence type="ECO:0000313" key="5">
    <source>
        <dbReference type="Proteomes" id="UP001558652"/>
    </source>
</evidence>
<keyword evidence="2" id="KW-0285">Flavoprotein</keyword>
<dbReference type="InterPro" id="IPR046373">
    <property type="entry name" value="Acyl-CoA_Oxase/DH_mid-dom_sf"/>
</dbReference>
<dbReference type="InterPro" id="IPR037069">
    <property type="entry name" value="AcylCoA_DH/ox_N_sf"/>
</dbReference>
<dbReference type="EMBL" id="JBFDAA010000008">
    <property type="protein sequence ID" value="KAL1129530.1"/>
    <property type="molecule type" value="Genomic_DNA"/>
</dbReference>
<dbReference type="Proteomes" id="UP001558652">
    <property type="component" value="Unassembled WGS sequence"/>
</dbReference>